<dbReference type="Proteomes" id="UP001497516">
    <property type="component" value="Chromosome 3"/>
</dbReference>
<protein>
    <submittedName>
        <fullName evidence="2">Uncharacterized protein</fullName>
    </submittedName>
</protein>
<feature type="signal peptide" evidence="1">
    <location>
        <begin position="1"/>
        <end position="23"/>
    </location>
</feature>
<evidence type="ECO:0000313" key="3">
    <source>
        <dbReference type="Proteomes" id="UP001497516"/>
    </source>
</evidence>
<feature type="chain" id="PRO_5043606749" evidence="1">
    <location>
        <begin position="24"/>
        <end position="75"/>
    </location>
</feature>
<dbReference type="EMBL" id="OZ034816">
    <property type="protein sequence ID" value="CAL1377350.1"/>
    <property type="molecule type" value="Genomic_DNA"/>
</dbReference>
<evidence type="ECO:0000313" key="2">
    <source>
        <dbReference type="EMBL" id="CAL1377350.1"/>
    </source>
</evidence>
<proteinExistence type="predicted"/>
<organism evidence="2 3">
    <name type="scientific">Linum trigynum</name>
    <dbReference type="NCBI Taxonomy" id="586398"/>
    <lineage>
        <taxon>Eukaryota</taxon>
        <taxon>Viridiplantae</taxon>
        <taxon>Streptophyta</taxon>
        <taxon>Embryophyta</taxon>
        <taxon>Tracheophyta</taxon>
        <taxon>Spermatophyta</taxon>
        <taxon>Magnoliopsida</taxon>
        <taxon>eudicotyledons</taxon>
        <taxon>Gunneridae</taxon>
        <taxon>Pentapetalae</taxon>
        <taxon>rosids</taxon>
        <taxon>fabids</taxon>
        <taxon>Malpighiales</taxon>
        <taxon>Linaceae</taxon>
        <taxon>Linum</taxon>
    </lineage>
</organism>
<keyword evidence="1" id="KW-0732">Signal</keyword>
<sequence>MGVGKKTAARIVALMQVCSLAWTKNVNELTAAPCVLFLDRLDSKATQVAVLEKQIDLDAVGVTVTIAAGLALTDD</sequence>
<name>A0AAV2DVE4_9ROSI</name>
<accession>A0AAV2DVE4</accession>
<reference evidence="2 3" key="1">
    <citation type="submission" date="2024-04" db="EMBL/GenBank/DDBJ databases">
        <authorList>
            <person name="Fracassetti M."/>
        </authorList>
    </citation>
    <scope>NUCLEOTIDE SEQUENCE [LARGE SCALE GENOMIC DNA]</scope>
</reference>
<gene>
    <name evidence="2" type="ORF">LTRI10_LOCUS19008</name>
</gene>
<evidence type="ECO:0000256" key="1">
    <source>
        <dbReference type="SAM" id="SignalP"/>
    </source>
</evidence>
<dbReference type="AlphaFoldDB" id="A0AAV2DVE4"/>
<keyword evidence="3" id="KW-1185">Reference proteome</keyword>